<dbReference type="AlphaFoldDB" id="A0A4Y5SKA3"/>
<dbReference type="EMBL" id="CP040846">
    <property type="protein sequence ID" value="QDA30579.1"/>
    <property type="molecule type" value="Genomic_DNA"/>
</dbReference>
<accession>A0A4Y5SKA3</accession>
<dbReference type="OrthoDB" id="95978at2157"/>
<feature type="domain" description="CARDB" evidence="1">
    <location>
        <begin position="1002"/>
        <end position="1099"/>
    </location>
</feature>
<evidence type="ECO:0000313" key="3">
    <source>
        <dbReference type="Proteomes" id="UP000306007"/>
    </source>
</evidence>
<gene>
    <name evidence="2" type="ORF">FH039_01660</name>
</gene>
<dbReference type="RefSeq" id="WP_139679969.1">
    <property type="nucleotide sequence ID" value="NZ_CP040846.1"/>
</dbReference>
<dbReference type="Pfam" id="PF07705">
    <property type="entry name" value="CARDB"/>
    <property type="match status" value="1"/>
</dbReference>
<dbReference type="InterPro" id="IPR013783">
    <property type="entry name" value="Ig-like_fold"/>
</dbReference>
<dbReference type="KEGG" id="tic:FH039_01660"/>
<keyword evidence="3" id="KW-1185">Reference proteome</keyword>
<dbReference type="InterPro" id="IPR011635">
    <property type="entry name" value="CARDB"/>
</dbReference>
<evidence type="ECO:0000259" key="1">
    <source>
        <dbReference type="Pfam" id="PF07705"/>
    </source>
</evidence>
<organism evidence="2 3">
    <name type="scientific">Thermococcus indicus</name>
    <dbReference type="NCBI Taxonomy" id="2586643"/>
    <lineage>
        <taxon>Archaea</taxon>
        <taxon>Methanobacteriati</taxon>
        <taxon>Methanobacteriota</taxon>
        <taxon>Thermococci</taxon>
        <taxon>Thermococcales</taxon>
        <taxon>Thermococcaceae</taxon>
        <taxon>Thermococcus</taxon>
    </lineage>
</organism>
<dbReference type="Gene3D" id="2.60.40.10">
    <property type="entry name" value="Immunoglobulins"/>
    <property type="match status" value="1"/>
</dbReference>
<proteinExistence type="predicted"/>
<dbReference type="Proteomes" id="UP000306007">
    <property type="component" value="Chromosome"/>
</dbReference>
<sequence>MIRRRAVLASIILAVLLGSAIPASASIGFGFESEQGIQVFGGSFRDVYALGDNVTVFAVLWRINKGPIQGAEVTIKVYYEDTWEEPVKEFTLETDANGFAKATFKPEETGRYIVQACYGNVCSDRWNGDFKVVKVEDYYFTPKNIITTPNSTVTLKWTLIEPFTRIPYSKPVNLTISGLDVEEKLTPKNGTVTYTLNLSELSPTSTWLRVYLDGREAANIRVVKEEKAAHITGTSEVKEGDNATVVLFLYNPFTLQPLSGKVNITFEYTLKNWSRVSETREINVRDGYAVVNLNTNGTRYIDIYTRGVELPGGFHVWVNPKPELEGKIPEVRFEIEPEKQIAYPGQSITLVIRGYNTTDNSPPKGNYTMRIEWWAWDGRGWGRIHLSSNETKVYFGDRNEVMRRIKVPENAYWGEITLGNARSRVYIPKPTLWAWGYSIPAEYNETTHTFQVENNTIIGGALTNRTKDWWKEWAEYYKPLTNETVHIFYWNGTTIVRTNEWGYFRKEVPANIDKDLPIAFSIDGDTQKQYVLTIHKSGAWDTAGITIHRDTVAARLAENELWISKIRGSAPAVVEVMKAGTNYWDWDYHDREHTGIILSKYLTSSDNLTVTLKPGIYEIRVLPNEWLSLKEGRAGKGGGLFTHRILTVFPENTSFLEKDWYTTDRTGFIEIPVKLPSKGVFFVRYWNDGYRFYFNETDENGNGVVKIYVPTGQEWFRYDITYGFVTEKYAFVGLGKDIEIRVTEDTQPPAIDLRVLPEVQDVGKNVTISLDVRDTSGVDTVKVEVTNITDTILNKTITAGGDSEVTHEFNFTIRALEDYMVKVWANDTRGNSIYRITNFFGRVREEKRMELENNETHEINVANTTEIAINANDNKSVTVNVTVSSEIENDTAKFKMEGEGYEDLKYVKVETNETINYNWVILNLTYDESVLKRLGIPESAVTLFYWNGSEWIDLSESVGKTIPDNSPYGNITVFGFGRDEEGNYVWANVSHLSEYTLAVKLPDLTVVSISPATAYAGEDTTVKVTIKNLGGPTEKPFKLALYVDETIQDIKQVDGIGSGETRTVEFSWKPPTNKTYVLRAVVDYGDQVTESNETNNEASSLVTVVNREQASPKHRSGGGIATLNFIYYRYYSLTNATFEKLLAQANESGVDNETIKKALEYRELAERWYSQAEAYGPIILNLANPKVLPPLRNAYLNLMKAVKLLENALAGT</sequence>
<evidence type="ECO:0000313" key="2">
    <source>
        <dbReference type="EMBL" id="QDA30579.1"/>
    </source>
</evidence>
<reference evidence="2 3" key="1">
    <citation type="submission" date="2019-06" db="EMBL/GenBank/DDBJ databases">
        <title>Thermococcus indicus sp. nov., a Fe(III)-reducing hyperthermophilic archaeon isolated from the Onnuri vent field of the Central Indian Ocean ridge.</title>
        <authorList>
            <person name="Lim J.K."/>
            <person name="Kim Y.J."/>
            <person name="Kwon K.K."/>
        </authorList>
    </citation>
    <scope>NUCLEOTIDE SEQUENCE [LARGE SCALE GENOMIC DNA]</scope>
    <source>
        <strain evidence="2 3">IOH1</strain>
    </source>
</reference>
<name>A0A4Y5SKA3_9EURY</name>
<protein>
    <recommendedName>
        <fullName evidence="1">CARDB domain-containing protein</fullName>
    </recommendedName>
</protein>
<dbReference type="GeneID" id="40473850"/>